<keyword evidence="5" id="KW-0547">Nucleotide-binding</keyword>
<organism evidence="11 12">
    <name type="scientific">Rapidithrix thailandica</name>
    <dbReference type="NCBI Taxonomy" id="413964"/>
    <lineage>
        <taxon>Bacteria</taxon>
        <taxon>Pseudomonadati</taxon>
        <taxon>Bacteroidota</taxon>
        <taxon>Cytophagia</taxon>
        <taxon>Cytophagales</taxon>
        <taxon>Flammeovirgaceae</taxon>
        <taxon>Rapidithrix</taxon>
    </lineage>
</organism>
<sequence length="351" mass="38740">MSTTSSIATLEQLAIGYQPKKGKAFSLFNRVIQEQLMPGELVCLLGPNGVGKSTLLRTLAGLHKPLQGKIYIGATRLDKLSASKMAKMVSVVLTERIPTDNLPVYSLVAMGRYPYTGWWGNLSPKDHEHIQCALLATHTDSFADKTIDKLSDGERQKVMIARALAQDTPLILLDEPTAHLDLPNRVEVMRLLHKLALTTGKAILLTTHELDLALQGADKLWLMQSKEGMVSGTPEDLVLSGAFEKAFSSSGFAFDKRSGRFKMHTEGKAPIVLKGTGTGKYWTQRALERQGYEVHSQTEGGMPLIEVFKQNQVYTWHIRLHDQIHTVSNIESLLKTLQTSQPAINSHASST</sequence>
<dbReference type="GO" id="GO:0016887">
    <property type="term" value="F:ATP hydrolysis activity"/>
    <property type="evidence" value="ECO:0007669"/>
    <property type="project" value="InterPro"/>
</dbReference>
<dbReference type="GO" id="GO:0005524">
    <property type="term" value="F:ATP binding"/>
    <property type="evidence" value="ECO:0007669"/>
    <property type="project" value="UniProtKB-KW"/>
</dbReference>
<comment type="subcellular location">
    <subcellularLocation>
        <location evidence="1">Cell membrane</location>
        <topology evidence="1">Peripheral membrane protein</topology>
    </subcellularLocation>
</comment>
<evidence type="ECO:0000256" key="8">
    <source>
        <dbReference type="ARBA" id="ARBA00023065"/>
    </source>
</evidence>
<dbReference type="RefSeq" id="WP_346819137.1">
    <property type="nucleotide sequence ID" value="NZ_JBDKWZ010000001.1"/>
</dbReference>
<evidence type="ECO:0000256" key="1">
    <source>
        <dbReference type="ARBA" id="ARBA00004202"/>
    </source>
</evidence>
<protein>
    <submittedName>
        <fullName evidence="11">ABC transporter ATP-binding protein</fullName>
    </submittedName>
</protein>
<evidence type="ECO:0000256" key="5">
    <source>
        <dbReference type="ARBA" id="ARBA00022741"/>
    </source>
</evidence>
<reference evidence="11 12" key="1">
    <citation type="submission" date="2024-04" db="EMBL/GenBank/DDBJ databases">
        <title>Novel genus in family Flammeovirgaceae.</title>
        <authorList>
            <person name="Nguyen T.H."/>
            <person name="Vuong T.Q."/>
            <person name="Le H."/>
            <person name="Kim S.-G."/>
        </authorList>
    </citation>
    <scope>NUCLEOTIDE SEQUENCE [LARGE SCALE GENOMIC DNA]</scope>
    <source>
        <strain evidence="11 12">JCM 23209</strain>
    </source>
</reference>
<name>A0AAW9S1W3_9BACT</name>
<dbReference type="InterPro" id="IPR027417">
    <property type="entry name" value="P-loop_NTPase"/>
</dbReference>
<evidence type="ECO:0000313" key="12">
    <source>
        <dbReference type="Proteomes" id="UP001403385"/>
    </source>
</evidence>
<evidence type="ECO:0000256" key="6">
    <source>
        <dbReference type="ARBA" id="ARBA00022840"/>
    </source>
</evidence>
<evidence type="ECO:0000256" key="4">
    <source>
        <dbReference type="ARBA" id="ARBA00022496"/>
    </source>
</evidence>
<dbReference type="Gene3D" id="3.40.50.300">
    <property type="entry name" value="P-loop containing nucleotide triphosphate hydrolases"/>
    <property type="match status" value="1"/>
</dbReference>
<dbReference type="InterPro" id="IPR051535">
    <property type="entry name" value="Siderophore_ABC-ATPase"/>
</dbReference>
<evidence type="ECO:0000256" key="7">
    <source>
        <dbReference type="ARBA" id="ARBA00023004"/>
    </source>
</evidence>
<keyword evidence="8" id="KW-0406">Ion transport</keyword>
<dbReference type="EMBL" id="JBDKWZ010000001">
    <property type="protein sequence ID" value="MEN7546349.1"/>
    <property type="molecule type" value="Genomic_DNA"/>
</dbReference>
<dbReference type="GO" id="GO:0006826">
    <property type="term" value="P:iron ion transport"/>
    <property type="evidence" value="ECO:0007669"/>
    <property type="project" value="UniProtKB-KW"/>
</dbReference>
<dbReference type="Pfam" id="PF00005">
    <property type="entry name" value="ABC_tran"/>
    <property type="match status" value="1"/>
</dbReference>
<dbReference type="InterPro" id="IPR003439">
    <property type="entry name" value="ABC_transporter-like_ATP-bd"/>
</dbReference>
<keyword evidence="2" id="KW-0813">Transport</keyword>
<gene>
    <name evidence="11" type="ORF">AAG747_00425</name>
</gene>
<dbReference type="PANTHER" id="PTHR42771">
    <property type="entry name" value="IRON(3+)-HYDROXAMATE IMPORT ATP-BINDING PROTEIN FHUC"/>
    <property type="match status" value="1"/>
</dbReference>
<dbReference type="SMART" id="SM00382">
    <property type="entry name" value="AAA"/>
    <property type="match status" value="1"/>
</dbReference>
<dbReference type="SUPFAM" id="SSF52540">
    <property type="entry name" value="P-loop containing nucleoside triphosphate hydrolases"/>
    <property type="match status" value="1"/>
</dbReference>
<accession>A0AAW9S1W3</accession>
<dbReference type="InterPro" id="IPR003593">
    <property type="entry name" value="AAA+_ATPase"/>
</dbReference>
<keyword evidence="7" id="KW-0408">Iron</keyword>
<comment type="caution">
    <text evidence="11">The sequence shown here is derived from an EMBL/GenBank/DDBJ whole genome shotgun (WGS) entry which is preliminary data.</text>
</comment>
<keyword evidence="12" id="KW-1185">Reference proteome</keyword>
<feature type="domain" description="ABC transporter" evidence="10">
    <location>
        <begin position="10"/>
        <end position="250"/>
    </location>
</feature>
<evidence type="ECO:0000256" key="9">
    <source>
        <dbReference type="ARBA" id="ARBA00023136"/>
    </source>
</evidence>
<keyword evidence="3" id="KW-1003">Cell membrane</keyword>
<proteinExistence type="predicted"/>
<dbReference type="GO" id="GO:0005886">
    <property type="term" value="C:plasma membrane"/>
    <property type="evidence" value="ECO:0007669"/>
    <property type="project" value="UniProtKB-SubCell"/>
</dbReference>
<evidence type="ECO:0000256" key="2">
    <source>
        <dbReference type="ARBA" id="ARBA00022448"/>
    </source>
</evidence>
<keyword evidence="6 11" id="KW-0067">ATP-binding</keyword>
<evidence type="ECO:0000256" key="3">
    <source>
        <dbReference type="ARBA" id="ARBA00022475"/>
    </source>
</evidence>
<evidence type="ECO:0000259" key="10">
    <source>
        <dbReference type="PROSITE" id="PS50893"/>
    </source>
</evidence>
<dbReference type="PANTHER" id="PTHR42771:SF2">
    <property type="entry name" value="IRON(3+)-HYDROXAMATE IMPORT ATP-BINDING PROTEIN FHUC"/>
    <property type="match status" value="1"/>
</dbReference>
<dbReference type="PROSITE" id="PS50893">
    <property type="entry name" value="ABC_TRANSPORTER_2"/>
    <property type="match status" value="1"/>
</dbReference>
<dbReference type="Proteomes" id="UP001403385">
    <property type="component" value="Unassembled WGS sequence"/>
</dbReference>
<keyword evidence="4" id="KW-0410">Iron transport</keyword>
<dbReference type="CDD" id="cd03214">
    <property type="entry name" value="ABC_Iron-Siderophores_B12_Hemin"/>
    <property type="match status" value="1"/>
</dbReference>
<evidence type="ECO:0000313" key="11">
    <source>
        <dbReference type="EMBL" id="MEN7546349.1"/>
    </source>
</evidence>
<dbReference type="AlphaFoldDB" id="A0AAW9S1W3"/>
<keyword evidence="9" id="KW-0472">Membrane</keyword>